<dbReference type="InterPro" id="IPR000618">
    <property type="entry name" value="Insect_cuticle"/>
</dbReference>
<protein>
    <submittedName>
        <fullName evidence="5">Endocuticle structural glycoprotein SgAbd-2</fullName>
    </submittedName>
</protein>
<evidence type="ECO:0000256" key="1">
    <source>
        <dbReference type="ARBA" id="ARBA00022460"/>
    </source>
</evidence>
<evidence type="ECO:0000313" key="5">
    <source>
        <dbReference type="EMBL" id="KZC07898.1"/>
    </source>
</evidence>
<dbReference type="GO" id="GO:0008010">
    <property type="term" value="F:structural constituent of chitin-based larval cuticle"/>
    <property type="evidence" value="ECO:0007669"/>
    <property type="project" value="TreeGrafter"/>
</dbReference>
<evidence type="ECO:0000256" key="4">
    <source>
        <dbReference type="SAM" id="SignalP"/>
    </source>
</evidence>
<gene>
    <name evidence="5" type="ORF">WN55_09940</name>
</gene>
<dbReference type="EMBL" id="KQ434835">
    <property type="protein sequence ID" value="KZC07898.1"/>
    <property type="molecule type" value="Genomic_DNA"/>
</dbReference>
<organism evidence="5 6">
    <name type="scientific">Dufourea novaeangliae</name>
    <name type="common">Sweat bee</name>
    <dbReference type="NCBI Taxonomy" id="178035"/>
    <lineage>
        <taxon>Eukaryota</taxon>
        <taxon>Metazoa</taxon>
        <taxon>Ecdysozoa</taxon>
        <taxon>Arthropoda</taxon>
        <taxon>Hexapoda</taxon>
        <taxon>Insecta</taxon>
        <taxon>Pterygota</taxon>
        <taxon>Neoptera</taxon>
        <taxon>Endopterygota</taxon>
        <taxon>Hymenoptera</taxon>
        <taxon>Apocrita</taxon>
        <taxon>Aculeata</taxon>
        <taxon>Apoidea</taxon>
        <taxon>Anthophila</taxon>
        <taxon>Halictidae</taxon>
        <taxon>Rophitinae</taxon>
        <taxon>Dufourea</taxon>
    </lineage>
</organism>
<dbReference type="PANTHER" id="PTHR10380:SF241">
    <property type="entry name" value="CUTICULAR PROTEIN 47EG-RELATED"/>
    <property type="match status" value="1"/>
</dbReference>
<evidence type="ECO:0000256" key="2">
    <source>
        <dbReference type="PROSITE-ProRule" id="PRU00497"/>
    </source>
</evidence>
<dbReference type="STRING" id="178035.A0A154P9J5"/>
<dbReference type="PROSITE" id="PS00233">
    <property type="entry name" value="CHIT_BIND_RR_1"/>
    <property type="match status" value="1"/>
</dbReference>
<name>A0A154P9J5_DUFNO</name>
<dbReference type="OMA" id="DQQSAYT"/>
<feature type="chain" id="PRO_5007599370" evidence="4">
    <location>
        <begin position="21"/>
        <end position="131"/>
    </location>
</feature>
<dbReference type="InterPro" id="IPR031311">
    <property type="entry name" value="CHIT_BIND_RR_consensus"/>
</dbReference>
<feature type="compositionally biased region" description="Polar residues" evidence="3">
    <location>
        <begin position="62"/>
        <end position="76"/>
    </location>
</feature>
<dbReference type="AlphaFoldDB" id="A0A154P9J5"/>
<dbReference type="InterPro" id="IPR050468">
    <property type="entry name" value="Cuticle_Struct_Prot"/>
</dbReference>
<dbReference type="OrthoDB" id="6372059at2759"/>
<keyword evidence="6" id="KW-1185">Reference proteome</keyword>
<dbReference type="Pfam" id="PF00379">
    <property type="entry name" value="Chitin_bind_4"/>
    <property type="match status" value="1"/>
</dbReference>
<keyword evidence="4" id="KW-0732">Signal</keyword>
<feature type="signal peptide" evidence="4">
    <location>
        <begin position="1"/>
        <end position="20"/>
    </location>
</feature>
<feature type="region of interest" description="Disordered" evidence="3">
    <location>
        <begin position="56"/>
        <end position="76"/>
    </location>
</feature>
<proteinExistence type="predicted"/>
<dbReference type="Proteomes" id="UP000076502">
    <property type="component" value="Unassembled WGS sequence"/>
</dbReference>
<dbReference type="PANTHER" id="PTHR10380">
    <property type="entry name" value="CUTICLE PROTEIN"/>
    <property type="match status" value="1"/>
</dbReference>
<sequence length="131" mass="13808">MYTSLVAVIALASCVAAAPAEDVVPIVSQSQEGPNPDGSYKWSYEAGNGIKAQEEGKVENAGSENEAMNAQGSFSYPSDDGQQISLTYVANADGFQPQGAHLPTTPEIPPLIKKALEWIAANPSKEDQNQV</sequence>
<dbReference type="PRINTS" id="PR00947">
    <property type="entry name" value="CUTICLE"/>
</dbReference>
<evidence type="ECO:0000256" key="3">
    <source>
        <dbReference type="SAM" id="MobiDB-lite"/>
    </source>
</evidence>
<evidence type="ECO:0000313" key="6">
    <source>
        <dbReference type="Proteomes" id="UP000076502"/>
    </source>
</evidence>
<reference evidence="5 6" key="1">
    <citation type="submission" date="2015-07" db="EMBL/GenBank/DDBJ databases">
        <title>The genome of Dufourea novaeangliae.</title>
        <authorList>
            <person name="Pan H."/>
            <person name="Kapheim K."/>
        </authorList>
    </citation>
    <scope>NUCLEOTIDE SEQUENCE [LARGE SCALE GENOMIC DNA]</scope>
    <source>
        <strain evidence="5">0120121106</strain>
        <tissue evidence="5">Whole body</tissue>
    </source>
</reference>
<accession>A0A154P9J5</accession>
<dbReference type="GO" id="GO:0062129">
    <property type="term" value="C:chitin-based extracellular matrix"/>
    <property type="evidence" value="ECO:0007669"/>
    <property type="project" value="TreeGrafter"/>
</dbReference>
<dbReference type="PROSITE" id="PS51155">
    <property type="entry name" value="CHIT_BIND_RR_2"/>
    <property type="match status" value="1"/>
</dbReference>
<keyword evidence="1 2" id="KW-0193">Cuticle</keyword>